<dbReference type="RefSeq" id="WP_264246627.1">
    <property type="nucleotide sequence ID" value="NZ_CP107567.1"/>
</dbReference>
<evidence type="ECO:0000313" key="1">
    <source>
        <dbReference type="EMBL" id="UYQ63925.1"/>
    </source>
</evidence>
<proteinExistence type="predicted"/>
<evidence type="ECO:0000313" key="2">
    <source>
        <dbReference type="Proteomes" id="UP001163878"/>
    </source>
</evidence>
<gene>
    <name evidence="1" type="ORF">OGH68_22310</name>
</gene>
<reference evidence="1" key="1">
    <citation type="submission" date="2022-10" db="EMBL/GenBank/DDBJ databases">
        <title>Cytochrome P450 Catalyzes Benzene Ring Formation in the Biosynthesis of Trialkyl-Substituted Aromatic Polyketides.</title>
        <authorList>
            <person name="Zhao E."/>
            <person name="Ge H."/>
        </authorList>
    </citation>
    <scope>NUCLEOTIDE SEQUENCE</scope>
    <source>
        <strain evidence="1">NA0869</strain>
    </source>
</reference>
<keyword evidence="2" id="KW-1185">Reference proteome</keyword>
<dbReference type="Proteomes" id="UP001163878">
    <property type="component" value="Chromosome"/>
</dbReference>
<organism evidence="1 2">
    <name type="scientific">Streptomyces peucetius</name>
    <dbReference type="NCBI Taxonomy" id="1950"/>
    <lineage>
        <taxon>Bacteria</taxon>
        <taxon>Bacillati</taxon>
        <taxon>Actinomycetota</taxon>
        <taxon>Actinomycetes</taxon>
        <taxon>Kitasatosporales</taxon>
        <taxon>Streptomycetaceae</taxon>
        <taxon>Streptomyces</taxon>
    </lineage>
</organism>
<sequence>MTEAGARCGVSRAPASPYRRAVRLSARRYGDLWWTCGDLPLRPCLRGRAGGVRGA</sequence>
<dbReference type="EMBL" id="CP107567">
    <property type="protein sequence ID" value="UYQ63925.1"/>
    <property type="molecule type" value="Genomic_DNA"/>
</dbReference>
<name>A0ABY6IDW9_STRPE</name>
<protein>
    <submittedName>
        <fullName evidence="1">Uncharacterized protein</fullName>
    </submittedName>
</protein>
<accession>A0ABY6IDW9</accession>